<dbReference type="EMBL" id="OVEO01000020">
    <property type="protein sequence ID" value="SPR02049.1"/>
    <property type="molecule type" value="Genomic_DNA"/>
</dbReference>
<keyword evidence="4 6" id="KW-0808">Transferase</keyword>
<dbReference type="UniPathway" id="UPA00223"/>
<dbReference type="GO" id="GO:0005975">
    <property type="term" value="P:carbohydrate metabolic process"/>
    <property type="evidence" value="ECO:0007669"/>
    <property type="project" value="TreeGrafter"/>
</dbReference>
<accession>A0A3P3YPQ1</accession>
<dbReference type="Gene3D" id="1.10.230.10">
    <property type="entry name" value="Cytochrome P450-Terp, domain 2"/>
    <property type="match status" value="1"/>
</dbReference>
<organism evidence="9 10">
    <name type="scientific">Plasmodiophora brassicae</name>
    <name type="common">Clubroot disease agent</name>
    <dbReference type="NCBI Taxonomy" id="37360"/>
    <lineage>
        <taxon>Eukaryota</taxon>
        <taxon>Sar</taxon>
        <taxon>Rhizaria</taxon>
        <taxon>Endomyxa</taxon>
        <taxon>Phytomyxea</taxon>
        <taxon>Plasmodiophorida</taxon>
        <taxon>Plasmodiophoridae</taxon>
        <taxon>Plasmodiophora</taxon>
    </lineage>
</organism>
<keyword evidence="3" id="KW-0816">Tricarboxylic acid cycle</keyword>
<dbReference type="InterPro" id="IPR016143">
    <property type="entry name" value="Citrate_synth-like_sm_a-sub"/>
</dbReference>
<dbReference type="InterPro" id="IPR016142">
    <property type="entry name" value="Citrate_synth-like_lrg_a-sub"/>
</dbReference>
<evidence type="ECO:0000256" key="6">
    <source>
        <dbReference type="PIRNR" id="PIRNR001369"/>
    </source>
</evidence>
<dbReference type="GO" id="GO:0006099">
    <property type="term" value="P:tricarboxylic acid cycle"/>
    <property type="evidence" value="ECO:0007669"/>
    <property type="project" value="UniProtKB-UniPathway"/>
</dbReference>
<dbReference type="AlphaFoldDB" id="A0A3P3YPQ1"/>
<comment type="pathway">
    <text evidence="1">Carbohydrate metabolism; tricarboxylic acid cycle; isocitrate from oxaloacetate: step 1/2.</text>
</comment>
<evidence type="ECO:0000256" key="4">
    <source>
        <dbReference type="ARBA" id="ARBA00022679"/>
    </source>
</evidence>
<evidence type="ECO:0000313" key="10">
    <source>
        <dbReference type="Proteomes" id="UP000290189"/>
    </source>
</evidence>
<evidence type="ECO:0000256" key="3">
    <source>
        <dbReference type="ARBA" id="ARBA00022532"/>
    </source>
</evidence>
<dbReference type="Gene3D" id="1.10.580.10">
    <property type="entry name" value="Citrate Synthase, domain 1"/>
    <property type="match status" value="1"/>
</dbReference>
<dbReference type="PROSITE" id="PS00480">
    <property type="entry name" value="CITRATE_SYNTHASE"/>
    <property type="match status" value="1"/>
</dbReference>
<dbReference type="PIRSF" id="PIRSF001369">
    <property type="entry name" value="Citrate_synth"/>
    <property type="match status" value="1"/>
</dbReference>
<protein>
    <recommendedName>
        <fullName evidence="6 8">Citrate synthase</fullName>
    </recommendedName>
</protein>
<sequence length="377" mass="41363">MSKTAPSYSKGLVGVIAGETATATVGAGGHGLHYRGYNVEDLAAHCCFEQVAYLLIYGQLPSKAQLAAYTARLDGFRPLPKPLMIVLEQTPRSAHPMDVLRTACSFLGTIRPETKGAPAEDVFDYLIAIFGSVLCYWHQFHANGRRIDTSGQGPSERIAHHFLRLLHGRDPHPEAVRTVDVSLILYAEHGFAASSFACRVTTSTQSDIYSAICAAIGTLRGPLHGGANEEAMRLIERFGSVADAEAGVRDMLAKKVKIMGFGHRVYKTRDPRSDIIKSCSERMAALPEGKPLLVDISKRIEKLMWDEKKLFCNLDFFAASAYHQCGIPTEFFTPIFVIARTSGWAAHILEERANGKLIRPSARYIGPPPRPLPLSNL</sequence>
<geneLocation type="mitochondrion" evidence="9"/>
<dbReference type="GO" id="GO:0050440">
    <property type="term" value="F:2-methylcitrate synthase activity"/>
    <property type="evidence" value="ECO:0007669"/>
    <property type="project" value="TreeGrafter"/>
</dbReference>
<dbReference type="Proteomes" id="UP000290189">
    <property type="component" value="Unassembled WGS sequence"/>
</dbReference>
<evidence type="ECO:0000256" key="2">
    <source>
        <dbReference type="ARBA" id="ARBA00010566"/>
    </source>
</evidence>
<dbReference type="InterPro" id="IPR002020">
    <property type="entry name" value="Citrate_synthase"/>
</dbReference>
<dbReference type="InterPro" id="IPR036969">
    <property type="entry name" value="Citrate_synthase_sf"/>
</dbReference>
<dbReference type="PANTHER" id="PTHR11739">
    <property type="entry name" value="CITRATE SYNTHASE"/>
    <property type="match status" value="1"/>
</dbReference>
<feature type="active site" evidence="7">
    <location>
        <position position="263"/>
    </location>
</feature>
<name>A0A3P3YPQ1_PLABS</name>
<proteinExistence type="inferred from homology"/>
<dbReference type="Pfam" id="PF00285">
    <property type="entry name" value="Citrate_synt"/>
    <property type="match status" value="1"/>
</dbReference>
<dbReference type="NCBIfam" id="TIGR01800">
    <property type="entry name" value="cit_synth_II"/>
    <property type="match status" value="1"/>
</dbReference>
<dbReference type="InterPro" id="IPR024176">
    <property type="entry name" value="Citrate_synthase_bac-typ"/>
</dbReference>
<comment type="similarity">
    <text evidence="2 6 8">Belongs to the citrate synthase family.</text>
</comment>
<feature type="active site" evidence="7">
    <location>
        <position position="315"/>
    </location>
</feature>
<evidence type="ECO:0000256" key="7">
    <source>
        <dbReference type="PIRSR" id="PIRSR001369-1"/>
    </source>
</evidence>
<dbReference type="PANTHER" id="PTHR11739:SF25">
    <property type="entry name" value="CITRATE SYNTHASE-RELATED PROTEIN DDB_G0287281"/>
    <property type="match status" value="1"/>
</dbReference>
<comment type="catalytic activity">
    <reaction evidence="5">
        <text>oxaloacetate + acetyl-CoA + H2O = citrate + CoA + H(+)</text>
        <dbReference type="Rhea" id="RHEA:16845"/>
        <dbReference type="ChEBI" id="CHEBI:15377"/>
        <dbReference type="ChEBI" id="CHEBI:15378"/>
        <dbReference type="ChEBI" id="CHEBI:16452"/>
        <dbReference type="ChEBI" id="CHEBI:16947"/>
        <dbReference type="ChEBI" id="CHEBI:57287"/>
        <dbReference type="ChEBI" id="CHEBI:57288"/>
        <dbReference type="EC" id="2.3.3.16"/>
    </reaction>
</comment>
<dbReference type="PRINTS" id="PR00143">
    <property type="entry name" value="CITRTSNTHASE"/>
</dbReference>
<dbReference type="GO" id="GO:0005759">
    <property type="term" value="C:mitochondrial matrix"/>
    <property type="evidence" value="ECO:0007669"/>
    <property type="project" value="TreeGrafter"/>
</dbReference>
<evidence type="ECO:0000256" key="8">
    <source>
        <dbReference type="RuleBase" id="RU000441"/>
    </source>
</evidence>
<evidence type="ECO:0000256" key="1">
    <source>
        <dbReference type="ARBA" id="ARBA00004751"/>
    </source>
</evidence>
<dbReference type="FunFam" id="1.10.230.10:FF:000003">
    <property type="entry name" value="Citrate synthase"/>
    <property type="match status" value="1"/>
</dbReference>
<keyword evidence="9" id="KW-0496">Mitochondrion</keyword>
<dbReference type="InterPro" id="IPR011278">
    <property type="entry name" value="2-MeCitrate/Citrate_synth_II"/>
</dbReference>
<gene>
    <name evidence="9" type="ORF">PLBR_LOCUS9264</name>
</gene>
<dbReference type="InterPro" id="IPR019810">
    <property type="entry name" value="Citrate_synthase_AS"/>
</dbReference>
<dbReference type="GO" id="GO:0019679">
    <property type="term" value="P:propionate metabolic process, methylcitrate cycle"/>
    <property type="evidence" value="ECO:0007669"/>
    <property type="project" value="TreeGrafter"/>
</dbReference>
<evidence type="ECO:0000313" key="9">
    <source>
        <dbReference type="EMBL" id="SPR02049.1"/>
    </source>
</evidence>
<evidence type="ECO:0000256" key="5">
    <source>
        <dbReference type="ARBA" id="ARBA00049288"/>
    </source>
</evidence>
<reference evidence="9 10" key="1">
    <citation type="submission" date="2018-03" db="EMBL/GenBank/DDBJ databases">
        <authorList>
            <person name="Fogelqvist J."/>
        </authorList>
    </citation>
    <scope>NUCLEOTIDE SEQUENCE [LARGE SCALE GENOMIC DNA]</scope>
</reference>
<dbReference type="SUPFAM" id="SSF48256">
    <property type="entry name" value="Citrate synthase"/>
    <property type="match status" value="1"/>
</dbReference>
<dbReference type="GO" id="GO:0036440">
    <property type="term" value="F:citrate synthase activity"/>
    <property type="evidence" value="ECO:0007669"/>
    <property type="project" value="UniProtKB-EC"/>
</dbReference>